<keyword evidence="3" id="KW-0479">Metal-binding</keyword>
<evidence type="ECO:0000259" key="8">
    <source>
        <dbReference type="Pfam" id="PF04551"/>
    </source>
</evidence>
<dbReference type="GO" id="GO:0046429">
    <property type="term" value="F:4-hydroxy-3-methylbut-2-en-1-yl diphosphate synthase activity (ferredoxin)"/>
    <property type="evidence" value="ECO:0007669"/>
    <property type="project" value="InterPro"/>
</dbReference>
<evidence type="ECO:0000256" key="6">
    <source>
        <dbReference type="ARBA" id="ARBA00023014"/>
    </source>
</evidence>
<dbReference type="GO" id="GO:0046872">
    <property type="term" value="F:metal ion binding"/>
    <property type="evidence" value="ECO:0007669"/>
    <property type="project" value="UniProtKB-KW"/>
</dbReference>
<evidence type="ECO:0000256" key="1">
    <source>
        <dbReference type="ARBA" id="ARBA00001966"/>
    </source>
</evidence>
<evidence type="ECO:0000256" key="7">
    <source>
        <dbReference type="ARBA" id="ARBA00023229"/>
    </source>
</evidence>
<feature type="domain" description="IspG TIM-barrel" evidence="8">
    <location>
        <begin position="1"/>
        <end position="90"/>
    </location>
</feature>
<dbReference type="Gene3D" id="3.30.413.10">
    <property type="entry name" value="Sulfite Reductase Hemoprotein, domain 1"/>
    <property type="match status" value="1"/>
</dbReference>
<dbReference type="InterPro" id="IPR011005">
    <property type="entry name" value="Dihydropteroate_synth-like_sf"/>
</dbReference>
<evidence type="ECO:0000313" key="10">
    <source>
        <dbReference type="EnsemblMetazoa" id="GPAI000703-PA"/>
    </source>
</evidence>
<dbReference type="GO" id="GO:0016114">
    <property type="term" value="P:terpenoid biosynthetic process"/>
    <property type="evidence" value="ECO:0007669"/>
    <property type="project" value="InterPro"/>
</dbReference>
<feature type="domain" description="IspG C-terminal" evidence="9">
    <location>
        <begin position="105"/>
        <end position="168"/>
    </location>
</feature>
<dbReference type="InterPro" id="IPR058579">
    <property type="entry name" value="IspG_C"/>
</dbReference>
<keyword evidence="6" id="KW-0411">Iron-sulfur</keyword>
<dbReference type="InterPro" id="IPR011990">
    <property type="entry name" value="TPR-like_helical_dom_sf"/>
</dbReference>
<reference evidence="10" key="2">
    <citation type="submission" date="2020-05" db="UniProtKB">
        <authorList>
            <consortium name="EnsemblMetazoa"/>
        </authorList>
    </citation>
    <scope>IDENTIFICATION</scope>
    <source>
        <strain evidence="10">IAEA</strain>
    </source>
</reference>
<evidence type="ECO:0000259" key="9">
    <source>
        <dbReference type="Pfam" id="PF26540"/>
    </source>
</evidence>
<dbReference type="InterPro" id="IPR058578">
    <property type="entry name" value="IspG_TIM"/>
</dbReference>
<sequence length="248" mass="27444">MRHVNILEKLDFNNFKVSVKSSDVLTCITAYQLLASAIEQPLHLGITESGGMVNGTVKSAIGIGLLLCKGIGDTLRVSLAADPINEVKVGFHILQALNIRKRGVNFIACPTCSRQEFDVINVIKTLESRLEDVTTPMDISIIGCMVNGIGEAEKADIGVSGHRNKRMAKINVEQNQFEEALLYLNKALVLAEDSNLKSLIALRKARLMLQQNETKNAENILNNITHPGWKELALYILNHDMHFKKLKS</sequence>
<evidence type="ECO:0000256" key="5">
    <source>
        <dbReference type="ARBA" id="ARBA00023004"/>
    </source>
</evidence>
<evidence type="ECO:0000256" key="2">
    <source>
        <dbReference type="ARBA" id="ARBA00022485"/>
    </source>
</evidence>
<dbReference type="Gene3D" id="3.20.20.20">
    <property type="entry name" value="Dihydropteroate synthase-like"/>
    <property type="match status" value="1"/>
</dbReference>
<dbReference type="Proteomes" id="UP000092445">
    <property type="component" value="Unassembled WGS sequence"/>
</dbReference>
<dbReference type="GO" id="GO:0051539">
    <property type="term" value="F:4 iron, 4 sulfur cluster binding"/>
    <property type="evidence" value="ECO:0007669"/>
    <property type="project" value="UniProtKB-KW"/>
</dbReference>
<keyword evidence="5" id="KW-0408">Iron</keyword>
<dbReference type="EnsemblMetazoa" id="GPAI000703-RA">
    <property type="protein sequence ID" value="GPAI000703-PA"/>
    <property type="gene ID" value="GPAI000703"/>
</dbReference>
<dbReference type="InterPro" id="IPR045854">
    <property type="entry name" value="NO2/SO3_Rdtase_4Fe4S_sf"/>
</dbReference>
<evidence type="ECO:0000256" key="4">
    <source>
        <dbReference type="ARBA" id="ARBA00023002"/>
    </source>
</evidence>
<dbReference type="SUPFAM" id="SSF48452">
    <property type="entry name" value="TPR-like"/>
    <property type="match status" value="1"/>
</dbReference>
<dbReference type="Pfam" id="PF04551">
    <property type="entry name" value="GcpE"/>
    <property type="match status" value="1"/>
</dbReference>
<dbReference type="STRING" id="7398.A0A1A9Z154"/>
<dbReference type="PANTHER" id="PTHR30454:SF0">
    <property type="entry name" value="4-HYDROXY-3-METHYLBUT-2-EN-1-YL DIPHOSPHATE SYNTHASE (FERREDOXIN), CHLOROPLASTIC"/>
    <property type="match status" value="1"/>
</dbReference>
<organism evidence="10 11">
    <name type="scientific">Glossina pallidipes</name>
    <name type="common">Tsetse fly</name>
    <dbReference type="NCBI Taxonomy" id="7398"/>
    <lineage>
        <taxon>Eukaryota</taxon>
        <taxon>Metazoa</taxon>
        <taxon>Ecdysozoa</taxon>
        <taxon>Arthropoda</taxon>
        <taxon>Hexapoda</taxon>
        <taxon>Insecta</taxon>
        <taxon>Pterygota</taxon>
        <taxon>Neoptera</taxon>
        <taxon>Endopterygota</taxon>
        <taxon>Diptera</taxon>
        <taxon>Brachycera</taxon>
        <taxon>Muscomorpha</taxon>
        <taxon>Hippoboscoidea</taxon>
        <taxon>Glossinidae</taxon>
        <taxon>Glossina</taxon>
    </lineage>
</organism>
<dbReference type="SUPFAM" id="SSF56014">
    <property type="entry name" value="Nitrite and sulphite reductase 4Fe-4S domain-like"/>
    <property type="match status" value="1"/>
</dbReference>
<dbReference type="AlphaFoldDB" id="A0A1A9Z154"/>
<proteinExistence type="predicted"/>
<dbReference type="PANTHER" id="PTHR30454">
    <property type="entry name" value="4-HYDROXY-3-METHYLBUT-2-EN-1-YL DIPHOSPHATE SYNTHASE"/>
    <property type="match status" value="1"/>
</dbReference>
<comment type="cofactor">
    <cofactor evidence="1">
        <name>[4Fe-4S] cluster</name>
        <dbReference type="ChEBI" id="CHEBI:49883"/>
    </cofactor>
</comment>
<keyword evidence="2" id="KW-0004">4Fe-4S</keyword>
<dbReference type="VEuPathDB" id="VectorBase:GPAI000703"/>
<evidence type="ECO:0000313" key="11">
    <source>
        <dbReference type="Proteomes" id="UP000092445"/>
    </source>
</evidence>
<keyword evidence="4" id="KW-0560">Oxidoreductase</keyword>
<dbReference type="InterPro" id="IPR004588">
    <property type="entry name" value="IspG_bac-typ"/>
</dbReference>
<dbReference type="Pfam" id="PF26540">
    <property type="entry name" value="GcpE_C"/>
    <property type="match status" value="1"/>
</dbReference>
<accession>A0A1A9Z154</accession>
<protein>
    <submittedName>
        <fullName evidence="10">Uncharacterized protein</fullName>
    </submittedName>
</protein>
<evidence type="ECO:0000256" key="3">
    <source>
        <dbReference type="ARBA" id="ARBA00022723"/>
    </source>
</evidence>
<reference evidence="11" key="1">
    <citation type="submission" date="2014-03" db="EMBL/GenBank/DDBJ databases">
        <authorList>
            <person name="Aksoy S."/>
            <person name="Warren W."/>
            <person name="Wilson R.K."/>
        </authorList>
    </citation>
    <scope>NUCLEOTIDE SEQUENCE [LARGE SCALE GENOMIC DNA]</scope>
    <source>
        <strain evidence="11">IAEA</strain>
    </source>
</reference>
<name>A0A1A9Z154_GLOPL</name>
<keyword evidence="11" id="KW-1185">Reference proteome</keyword>
<keyword evidence="7" id="KW-0414">Isoprene biosynthesis</keyword>